<comment type="caution">
    <text evidence="2">The sequence shown here is derived from an EMBL/GenBank/DDBJ whole genome shotgun (WGS) entry which is preliminary data.</text>
</comment>
<feature type="compositionally biased region" description="Basic and acidic residues" evidence="1">
    <location>
        <begin position="173"/>
        <end position="187"/>
    </location>
</feature>
<accession>A0A1G2T0H4</accession>
<dbReference type="AlphaFoldDB" id="A0A1G2T0H4"/>
<name>A0A1G2T0H4_9BACT</name>
<organism evidence="2 3">
    <name type="scientific">Candidatus Zambryskibacteria bacterium RIFCSPHIGHO2_01_FULL_46_30</name>
    <dbReference type="NCBI Taxonomy" id="1802739"/>
    <lineage>
        <taxon>Bacteria</taxon>
        <taxon>Candidatus Zambryskiibacteriota</taxon>
    </lineage>
</organism>
<proteinExistence type="predicted"/>
<evidence type="ECO:0000256" key="1">
    <source>
        <dbReference type="SAM" id="MobiDB-lite"/>
    </source>
</evidence>
<evidence type="ECO:0000313" key="3">
    <source>
        <dbReference type="Proteomes" id="UP000177746"/>
    </source>
</evidence>
<sequence length="249" mass="28384">MNKEDFKKGISGLKNLRMTDEEKTRMLKAILSSSVESPYMKRVPTFAFIYSHHGRVILVTCLVALISLGTVTYASEASLPGDVLYPIKTRVVESVLDIVNSAPERKIVWEEKKITRRIIEAEMLAEKDELDDERLEELGRSIEKSSSAFAQAVSIMASSTNLKQEFRMRLQERKEVSNREKRDKEASEIEATSTDKVSREKIQRLRDAVIKVLDDEDKENNHSDSGEDENQESKGELNDKIETEIKIGF</sequence>
<dbReference type="Proteomes" id="UP000177746">
    <property type="component" value="Unassembled WGS sequence"/>
</dbReference>
<reference evidence="2 3" key="1">
    <citation type="journal article" date="2016" name="Nat. Commun.">
        <title>Thousands of microbial genomes shed light on interconnected biogeochemical processes in an aquifer system.</title>
        <authorList>
            <person name="Anantharaman K."/>
            <person name="Brown C.T."/>
            <person name="Hug L.A."/>
            <person name="Sharon I."/>
            <person name="Castelle C.J."/>
            <person name="Probst A.J."/>
            <person name="Thomas B.C."/>
            <person name="Singh A."/>
            <person name="Wilkins M.J."/>
            <person name="Karaoz U."/>
            <person name="Brodie E.L."/>
            <person name="Williams K.H."/>
            <person name="Hubbard S.S."/>
            <person name="Banfield J.F."/>
        </authorList>
    </citation>
    <scope>NUCLEOTIDE SEQUENCE [LARGE SCALE GENOMIC DNA]</scope>
</reference>
<dbReference type="EMBL" id="MHVI01000029">
    <property type="protein sequence ID" value="OHA90790.1"/>
    <property type="molecule type" value="Genomic_DNA"/>
</dbReference>
<protein>
    <recommendedName>
        <fullName evidence="4">DUF5667 domain-containing protein</fullName>
    </recommendedName>
</protein>
<gene>
    <name evidence="2" type="ORF">A2665_00745</name>
</gene>
<feature type="region of interest" description="Disordered" evidence="1">
    <location>
        <begin position="173"/>
        <end position="249"/>
    </location>
</feature>
<evidence type="ECO:0000313" key="2">
    <source>
        <dbReference type="EMBL" id="OHA90790.1"/>
    </source>
</evidence>
<feature type="compositionally biased region" description="Basic and acidic residues" evidence="1">
    <location>
        <begin position="196"/>
        <end position="249"/>
    </location>
</feature>
<evidence type="ECO:0008006" key="4">
    <source>
        <dbReference type="Google" id="ProtNLM"/>
    </source>
</evidence>